<evidence type="ECO:0000256" key="6">
    <source>
        <dbReference type="ARBA" id="ARBA00022692"/>
    </source>
</evidence>
<dbReference type="NCBIfam" id="TIGR00915">
    <property type="entry name" value="2A0602"/>
    <property type="match status" value="1"/>
</dbReference>
<feature type="transmembrane region" description="Helical" evidence="10">
    <location>
        <begin position="342"/>
        <end position="361"/>
    </location>
</feature>
<comment type="subcellular location">
    <subcellularLocation>
        <location evidence="1">Cell inner membrane</location>
        <topology evidence="1">Multi-pass membrane protein</topology>
    </subcellularLocation>
</comment>
<feature type="compositionally biased region" description="Polar residues" evidence="9">
    <location>
        <begin position="1047"/>
        <end position="1060"/>
    </location>
</feature>
<feature type="transmembrane region" description="Helical" evidence="10">
    <location>
        <begin position="896"/>
        <end position="918"/>
    </location>
</feature>
<dbReference type="Gene3D" id="3.30.70.1430">
    <property type="entry name" value="Multidrug efflux transporter AcrB pore domain"/>
    <property type="match status" value="2"/>
</dbReference>
<dbReference type="RefSeq" id="WP_379844156.1">
    <property type="nucleotide sequence ID" value="NZ_JBHSMA010000002.1"/>
</dbReference>
<evidence type="ECO:0000256" key="7">
    <source>
        <dbReference type="ARBA" id="ARBA00022989"/>
    </source>
</evidence>
<keyword evidence="12" id="KW-1185">Reference proteome</keyword>
<evidence type="ECO:0000256" key="8">
    <source>
        <dbReference type="ARBA" id="ARBA00023136"/>
    </source>
</evidence>
<dbReference type="EMBL" id="JBHSMA010000002">
    <property type="protein sequence ID" value="MFC5409739.1"/>
    <property type="molecule type" value="Genomic_DNA"/>
</dbReference>
<dbReference type="Proteomes" id="UP001596106">
    <property type="component" value="Unassembled WGS sequence"/>
</dbReference>
<dbReference type="Gene3D" id="1.20.1640.10">
    <property type="entry name" value="Multidrug efflux transporter AcrB transmembrane domain"/>
    <property type="match status" value="2"/>
</dbReference>
<feature type="transmembrane region" description="Helical" evidence="10">
    <location>
        <begin position="440"/>
        <end position="460"/>
    </location>
</feature>
<dbReference type="PANTHER" id="PTHR32063">
    <property type="match status" value="1"/>
</dbReference>
<organism evidence="11 12">
    <name type="scientific">Larkinella bovis</name>
    <dbReference type="NCBI Taxonomy" id="683041"/>
    <lineage>
        <taxon>Bacteria</taxon>
        <taxon>Pseudomonadati</taxon>
        <taxon>Bacteroidota</taxon>
        <taxon>Cytophagia</taxon>
        <taxon>Cytophagales</taxon>
        <taxon>Spirosomataceae</taxon>
        <taxon>Larkinella</taxon>
    </lineage>
</organism>
<accession>A0ABW0I8F6</accession>
<gene>
    <name evidence="11" type="ORF">ACFPMF_10500</name>
</gene>
<evidence type="ECO:0000256" key="9">
    <source>
        <dbReference type="SAM" id="MobiDB-lite"/>
    </source>
</evidence>
<protein>
    <submittedName>
        <fullName evidence="11">Efflux RND transporter permease subunit</fullName>
    </submittedName>
</protein>
<comment type="caution">
    <text evidence="11">The sequence shown here is derived from an EMBL/GenBank/DDBJ whole genome shotgun (WGS) entry which is preliminary data.</text>
</comment>
<proteinExistence type="inferred from homology"/>
<dbReference type="Gene3D" id="3.30.70.1440">
    <property type="entry name" value="Multidrug efflux transporter AcrB pore domain"/>
    <property type="match status" value="1"/>
</dbReference>
<dbReference type="InterPro" id="IPR001036">
    <property type="entry name" value="Acrflvin-R"/>
</dbReference>
<dbReference type="Pfam" id="PF00873">
    <property type="entry name" value="ACR_tran"/>
    <property type="match status" value="1"/>
</dbReference>
<evidence type="ECO:0000256" key="1">
    <source>
        <dbReference type="ARBA" id="ARBA00004429"/>
    </source>
</evidence>
<keyword evidence="4" id="KW-1003">Cell membrane</keyword>
<keyword evidence="5" id="KW-0997">Cell inner membrane</keyword>
<dbReference type="InterPro" id="IPR004764">
    <property type="entry name" value="MdtF-like"/>
</dbReference>
<evidence type="ECO:0000256" key="10">
    <source>
        <dbReference type="SAM" id="Phobius"/>
    </source>
</evidence>
<feature type="transmembrane region" description="Helical" evidence="10">
    <location>
        <begin position="472"/>
        <end position="499"/>
    </location>
</feature>
<feature type="transmembrane region" description="Helical" evidence="10">
    <location>
        <begin position="368"/>
        <end position="388"/>
    </location>
</feature>
<sequence>MFNTFIKRPLLSAVISVLITLLGLLALMNLPVTQFPDIVPPSVVVTATYTGANAQVSTKAVAMPIERAINGVPNMTYMTSISGNDGVTLIQVFFEVGTDPDLAAVNVQNRVTTVLDELPEEVIKAGVTTEKEVNSMLLYLNLISSDSTADEKFIYNFADINILSELKRIDGVGFVDILGAREYSMRVWLKPDRMTVYQISPDDVIAAIRKQNVEAAPGKAGESSDRDAQVLQYVLRYSGKFFDPVQYENLVLRTEKDGSLLRLKDIADVEFGSLDYSILSKNDGKPSAAIMLKQRPGSNAQEVINNVKAKMAELKETTFPPGMSYNFAYDVSRFLDASIHEVVRTLFEAFILVFIIVFLFLQDWRSTLICALAVPVALVGTFAFMQMIGFSINLLTLFALVLAIGIVVDNAIVVVEAVHAKMTEAHLTPRAATFAAMKEISGAIIAITLVMSAVFIPVAFLSGPVGIFYRQFSLTLAISIVISGINAVTLTPALCALLLRPVHGEQTGWLGRFFARFNRGYDALATKYMRGIRPFVTRGVVTWGVLLLFVVATWGINTVLPAGFIPTEDQGMIYVNVTTPVGATVERTEEVMDMVQQAASKLESVENVSTLAGLSLMTDGAGASYGMGMINLKSWDQRKESVDDIIAVLAEKTKHINDASIQFFSPPTVPGFGNSSGFEIRLLDKTRSDDLQKTKKVADDFIAELEKRPEISRVFTSFDPSFPQYLLHVDQDKAAQKGVSIDNAMSTLQTLMGSYYASNFIRFNQMYKVMVQAAPSYRTKPEDVLNLQVKNDQGEMVPYSNFVTLERVYGPEQLTRYNMFTSAMINGESAPGYSSGDAIKAIQEVAKEKLPRGFSFEWSGMTREEVLSGDQAVWIFVICLIFVYLLLVAQYESLFLPLAVLLSLPVGIFGSFLCLKLAGLQNNIYAQVSLVMLIGLLGKNAILIVEFANQKQQEGLTILKAAMEGAMSRLRPILMTSFAFIAGLIPLCIASGAGALGNRSIGTAAAGGMLVGTVFGLFLIPGLYVAFAKLAQKLQSKPPKDDESELVLTQTHENGTTVHS</sequence>
<feature type="transmembrane region" description="Helical" evidence="10">
    <location>
        <begin position="924"/>
        <end position="945"/>
    </location>
</feature>
<feature type="transmembrane region" description="Helical" evidence="10">
    <location>
        <begin position="973"/>
        <end position="995"/>
    </location>
</feature>
<dbReference type="Gene3D" id="3.30.70.1320">
    <property type="entry name" value="Multidrug efflux transporter AcrB pore domain like"/>
    <property type="match status" value="1"/>
</dbReference>
<keyword evidence="8 10" id="KW-0472">Membrane</keyword>
<evidence type="ECO:0000256" key="3">
    <source>
        <dbReference type="ARBA" id="ARBA00022448"/>
    </source>
</evidence>
<keyword evidence="6 10" id="KW-0812">Transmembrane</keyword>
<feature type="transmembrane region" description="Helical" evidence="10">
    <location>
        <begin position="872"/>
        <end position="889"/>
    </location>
</feature>
<feature type="transmembrane region" description="Helical" evidence="10">
    <location>
        <begin position="394"/>
        <end position="419"/>
    </location>
</feature>
<feature type="transmembrane region" description="Helical" evidence="10">
    <location>
        <begin position="1001"/>
        <end position="1027"/>
    </location>
</feature>
<feature type="region of interest" description="Disordered" evidence="9">
    <location>
        <begin position="1038"/>
        <end position="1060"/>
    </location>
</feature>
<evidence type="ECO:0000256" key="2">
    <source>
        <dbReference type="ARBA" id="ARBA00010942"/>
    </source>
</evidence>
<evidence type="ECO:0000313" key="11">
    <source>
        <dbReference type="EMBL" id="MFC5409739.1"/>
    </source>
</evidence>
<evidence type="ECO:0000256" key="5">
    <source>
        <dbReference type="ARBA" id="ARBA00022519"/>
    </source>
</evidence>
<feature type="transmembrane region" description="Helical" evidence="10">
    <location>
        <begin position="535"/>
        <end position="556"/>
    </location>
</feature>
<dbReference type="PANTHER" id="PTHR32063:SF9">
    <property type="entry name" value="SIMILAR TO MULTIDRUG RESISTANCE PROTEIN MEXB"/>
    <property type="match status" value="1"/>
</dbReference>
<keyword evidence="3" id="KW-0813">Transport</keyword>
<dbReference type="SUPFAM" id="SSF82866">
    <property type="entry name" value="Multidrug efflux transporter AcrB transmembrane domain"/>
    <property type="match status" value="2"/>
</dbReference>
<dbReference type="PRINTS" id="PR00702">
    <property type="entry name" value="ACRIFLAVINRP"/>
</dbReference>
<dbReference type="InterPro" id="IPR027463">
    <property type="entry name" value="AcrB_DN_DC_subdom"/>
</dbReference>
<keyword evidence="7 10" id="KW-1133">Transmembrane helix</keyword>
<evidence type="ECO:0000313" key="12">
    <source>
        <dbReference type="Proteomes" id="UP001596106"/>
    </source>
</evidence>
<dbReference type="SUPFAM" id="SSF82693">
    <property type="entry name" value="Multidrug efflux transporter AcrB pore domain, PN1, PN2, PC1 and PC2 subdomains"/>
    <property type="match status" value="4"/>
</dbReference>
<reference evidence="12" key="1">
    <citation type="journal article" date="2019" name="Int. J. Syst. Evol. Microbiol.">
        <title>The Global Catalogue of Microorganisms (GCM) 10K type strain sequencing project: providing services to taxonomists for standard genome sequencing and annotation.</title>
        <authorList>
            <consortium name="The Broad Institute Genomics Platform"/>
            <consortium name="The Broad Institute Genome Sequencing Center for Infectious Disease"/>
            <person name="Wu L."/>
            <person name="Ma J."/>
        </authorList>
    </citation>
    <scope>NUCLEOTIDE SEQUENCE [LARGE SCALE GENOMIC DNA]</scope>
    <source>
        <strain evidence="12">CCUG 55250</strain>
    </source>
</reference>
<dbReference type="Gene3D" id="3.30.2090.10">
    <property type="entry name" value="Multidrug efflux transporter AcrB TolC docking domain, DN and DC subdomains"/>
    <property type="match status" value="2"/>
</dbReference>
<dbReference type="SUPFAM" id="SSF82714">
    <property type="entry name" value="Multidrug efflux transporter AcrB TolC docking domain, DN and DC subdomains"/>
    <property type="match status" value="2"/>
</dbReference>
<name>A0ABW0I8F6_9BACT</name>
<evidence type="ECO:0000256" key="4">
    <source>
        <dbReference type="ARBA" id="ARBA00022475"/>
    </source>
</evidence>
<comment type="similarity">
    <text evidence="2">Belongs to the resistance-nodulation-cell division (RND) (TC 2.A.6) family.</text>
</comment>